<evidence type="ECO:0000256" key="11">
    <source>
        <dbReference type="ARBA" id="ARBA00048679"/>
    </source>
</evidence>
<evidence type="ECO:0000256" key="14">
    <source>
        <dbReference type="SAM" id="MobiDB-lite"/>
    </source>
</evidence>
<organism evidence="17 18">
    <name type="scientific">Phoenix dactylifera</name>
    <name type="common">Date palm</name>
    <dbReference type="NCBI Taxonomy" id="42345"/>
    <lineage>
        <taxon>Eukaryota</taxon>
        <taxon>Viridiplantae</taxon>
        <taxon>Streptophyta</taxon>
        <taxon>Embryophyta</taxon>
        <taxon>Tracheophyta</taxon>
        <taxon>Spermatophyta</taxon>
        <taxon>Magnoliopsida</taxon>
        <taxon>Liliopsida</taxon>
        <taxon>Arecaceae</taxon>
        <taxon>Coryphoideae</taxon>
        <taxon>Phoeniceae</taxon>
        <taxon>Phoenix</taxon>
    </lineage>
</organism>
<dbReference type="KEGG" id="pda:103707696"/>
<evidence type="ECO:0000256" key="1">
    <source>
        <dbReference type="ARBA" id="ARBA00001936"/>
    </source>
</evidence>
<dbReference type="InterPro" id="IPR004041">
    <property type="entry name" value="NAF_dom"/>
</dbReference>
<evidence type="ECO:0000313" key="18">
    <source>
        <dbReference type="RefSeq" id="XP_008790506.3"/>
    </source>
</evidence>
<comment type="cofactor">
    <cofactor evidence="1">
        <name>Mn(2+)</name>
        <dbReference type="ChEBI" id="CHEBI:29035"/>
    </cofactor>
</comment>
<dbReference type="PROSITE" id="PS00107">
    <property type="entry name" value="PROTEIN_KINASE_ATP"/>
    <property type="match status" value="1"/>
</dbReference>
<dbReference type="RefSeq" id="XP_008790506.3">
    <property type="nucleotide sequence ID" value="XM_008792284.4"/>
</dbReference>
<evidence type="ECO:0000256" key="3">
    <source>
        <dbReference type="ARBA" id="ARBA00012513"/>
    </source>
</evidence>
<dbReference type="PROSITE" id="PS00108">
    <property type="entry name" value="PROTEIN_KINASE_ST"/>
    <property type="match status" value="1"/>
</dbReference>
<name>A0A8B7C2U0_PHODC</name>
<dbReference type="FunFam" id="1.10.510.10:FF:000279">
    <property type="entry name" value="Non-specific serine/threonine protein kinase"/>
    <property type="match status" value="1"/>
</dbReference>
<feature type="binding site" evidence="13">
    <location>
        <position position="117"/>
    </location>
    <ligand>
        <name>ATP</name>
        <dbReference type="ChEBI" id="CHEBI:30616"/>
    </ligand>
</feature>
<feature type="domain" description="Protein kinase" evidence="15">
    <location>
        <begin position="88"/>
        <end position="343"/>
    </location>
</feature>
<evidence type="ECO:0000256" key="9">
    <source>
        <dbReference type="ARBA" id="ARBA00023211"/>
    </source>
</evidence>
<dbReference type="SUPFAM" id="SSF56112">
    <property type="entry name" value="Protein kinase-like (PK-like)"/>
    <property type="match status" value="1"/>
</dbReference>
<comment type="catalytic activity">
    <reaction evidence="10">
        <text>L-threonyl-[protein] + ATP = O-phospho-L-threonyl-[protein] + ADP + H(+)</text>
        <dbReference type="Rhea" id="RHEA:46608"/>
        <dbReference type="Rhea" id="RHEA-COMP:11060"/>
        <dbReference type="Rhea" id="RHEA-COMP:11605"/>
        <dbReference type="ChEBI" id="CHEBI:15378"/>
        <dbReference type="ChEBI" id="CHEBI:30013"/>
        <dbReference type="ChEBI" id="CHEBI:30616"/>
        <dbReference type="ChEBI" id="CHEBI:61977"/>
        <dbReference type="ChEBI" id="CHEBI:456216"/>
        <dbReference type="EC" id="2.7.11.1"/>
    </reaction>
</comment>
<keyword evidence="5" id="KW-0808">Transferase</keyword>
<evidence type="ECO:0000256" key="12">
    <source>
        <dbReference type="ARBA" id="ARBA00058225"/>
    </source>
</evidence>
<dbReference type="GO" id="GO:0004674">
    <property type="term" value="F:protein serine/threonine kinase activity"/>
    <property type="evidence" value="ECO:0007669"/>
    <property type="project" value="UniProtKB-KW"/>
</dbReference>
<dbReference type="InterPro" id="IPR000719">
    <property type="entry name" value="Prot_kinase_dom"/>
</dbReference>
<dbReference type="FunFam" id="3.30.310.80:FF:000015">
    <property type="entry name" value="Non-specific serine/threonine protein kinase"/>
    <property type="match status" value="1"/>
</dbReference>
<protein>
    <recommendedName>
        <fullName evidence="3">non-specific serine/threonine protein kinase</fullName>
        <ecNumber evidence="3">2.7.11.1</ecNumber>
    </recommendedName>
</protein>
<reference evidence="17" key="1">
    <citation type="journal article" date="2019" name="Nat. Commun.">
        <title>Genome-wide association mapping of date palm fruit traits.</title>
        <authorList>
            <person name="Hazzouri K.M."/>
            <person name="Gros-Balthazard M."/>
            <person name="Flowers J.M."/>
            <person name="Copetti D."/>
            <person name="Lemansour A."/>
            <person name="Lebrun M."/>
            <person name="Masmoudi K."/>
            <person name="Ferrand S."/>
            <person name="Dhar M.I."/>
            <person name="Fresquez Z.A."/>
            <person name="Rosas U."/>
            <person name="Zhang J."/>
            <person name="Talag J."/>
            <person name="Lee S."/>
            <person name="Kudrna D."/>
            <person name="Powell R.F."/>
            <person name="Leitch I.J."/>
            <person name="Krueger R.R."/>
            <person name="Wing R.A."/>
            <person name="Amiri K.M.A."/>
            <person name="Purugganan M.D."/>
        </authorList>
    </citation>
    <scope>NUCLEOTIDE SEQUENCE [LARGE SCALE GENOMIC DNA]</scope>
    <source>
        <strain evidence="17">cv. Khalas</strain>
    </source>
</reference>
<gene>
    <name evidence="18" type="primary">LOC103707696</name>
</gene>
<dbReference type="InterPro" id="IPR017441">
    <property type="entry name" value="Protein_kinase_ATP_BS"/>
</dbReference>
<dbReference type="GeneID" id="103707696"/>
<keyword evidence="4" id="KW-0723">Serine/threonine-protein kinase</keyword>
<dbReference type="InterPro" id="IPR008271">
    <property type="entry name" value="Ser/Thr_kinase_AS"/>
</dbReference>
<comment type="similarity">
    <text evidence="2">Belongs to the protein kinase superfamily. CAMK Ser/Thr protein kinase family. SNF1 subfamily.</text>
</comment>
<proteinExistence type="inferred from homology"/>
<dbReference type="GO" id="GO:0005524">
    <property type="term" value="F:ATP binding"/>
    <property type="evidence" value="ECO:0007669"/>
    <property type="project" value="UniProtKB-UniRule"/>
</dbReference>
<dbReference type="InterPro" id="IPR011009">
    <property type="entry name" value="Kinase-like_dom_sf"/>
</dbReference>
<keyword evidence="17" id="KW-1185">Reference proteome</keyword>
<dbReference type="GO" id="GO:0007165">
    <property type="term" value="P:signal transduction"/>
    <property type="evidence" value="ECO:0007669"/>
    <property type="project" value="InterPro"/>
</dbReference>
<dbReference type="FunFam" id="3.30.200.20:FF:000096">
    <property type="entry name" value="Non-specific serine/threonine protein kinase"/>
    <property type="match status" value="1"/>
</dbReference>
<evidence type="ECO:0000256" key="5">
    <source>
        <dbReference type="ARBA" id="ARBA00022679"/>
    </source>
</evidence>
<keyword evidence="8 13" id="KW-0067">ATP-binding</keyword>
<sequence>MRSCDPSLAGLPPQPLDPPAPLLPPWSPFRHLCSALREEGSSNRPRLYKNPFVSREVIIRIPSPSSEEKTRKRKGRSPAREGMRLGKYEIGRTLGEGNFGKVKYARHVETGQAVAVKILDRKRIQSLKVDDQIKREIGTLKLLKHPNVVRLYEVSASKTKIYMVLEYVNGGELFDKIAQKGKLPEPEGRKLFQQLIDAISYCHDKGVYHRDLKPENVLVDAKGNIKISDFGLSALPQHLGNDGLLHTTCGSPNYIAPEVLANRGYDGARSDIWSCGVILYVILMGYFPFDDRNLAVLYQKIFKGDTRIPKWLSPGARNLLRRIIDPNPITRINVAEIKADEWFKQDYTPVIPNDDDEYMSIDDAALLIKEHNEGDFPLSPTHINAFELIGMSSYLDLSGFFEKEDVSERKIRFTSNHPPKDLFQKIEDIVTEMGYQVQRGHGKLKVMQQFKGAKTVRSLSVAAEVFELGPSLYVVELRKSYGDSSLYRQLCTKLSNDLGVCKNQQLLKTQSCLPELTGFEGEMPVAAS</sequence>
<dbReference type="PROSITE" id="PS50011">
    <property type="entry name" value="PROTEIN_KINASE_DOM"/>
    <property type="match status" value="1"/>
</dbReference>
<dbReference type="SMART" id="SM00220">
    <property type="entry name" value="S_TKc"/>
    <property type="match status" value="1"/>
</dbReference>
<feature type="domain" description="NAF" evidence="16">
    <location>
        <begin position="378"/>
        <end position="402"/>
    </location>
</feature>
<dbReference type="Gene3D" id="3.30.310.80">
    <property type="entry name" value="Kinase associated domain 1, KA1"/>
    <property type="match status" value="1"/>
</dbReference>
<dbReference type="Gene3D" id="1.10.510.10">
    <property type="entry name" value="Transferase(Phosphotransferase) domain 1"/>
    <property type="match status" value="1"/>
</dbReference>
<accession>A0A8B7C2U0</accession>
<evidence type="ECO:0000256" key="13">
    <source>
        <dbReference type="PROSITE-ProRule" id="PRU10141"/>
    </source>
</evidence>
<evidence type="ECO:0000256" key="7">
    <source>
        <dbReference type="ARBA" id="ARBA00022777"/>
    </source>
</evidence>
<evidence type="ECO:0000256" key="8">
    <source>
        <dbReference type="ARBA" id="ARBA00022840"/>
    </source>
</evidence>
<reference evidence="18" key="2">
    <citation type="submission" date="2025-08" db="UniProtKB">
        <authorList>
            <consortium name="RefSeq"/>
        </authorList>
    </citation>
    <scope>IDENTIFICATION</scope>
    <source>
        <tissue evidence="18">Young leaves</tissue>
    </source>
</reference>
<keyword evidence="9" id="KW-0464">Manganese</keyword>
<dbReference type="EC" id="2.7.11.1" evidence="3"/>
<dbReference type="PANTHER" id="PTHR43895:SF65">
    <property type="entry name" value="CBL-INTERACTING PROTEIN KINASE 21"/>
    <property type="match status" value="1"/>
</dbReference>
<evidence type="ECO:0000256" key="10">
    <source>
        <dbReference type="ARBA" id="ARBA00047899"/>
    </source>
</evidence>
<evidence type="ECO:0000256" key="6">
    <source>
        <dbReference type="ARBA" id="ARBA00022741"/>
    </source>
</evidence>
<feature type="region of interest" description="Disordered" evidence="14">
    <location>
        <begin position="1"/>
        <end position="22"/>
    </location>
</feature>
<evidence type="ECO:0000259" key="15">
    <source>
        <dbReference type="PROSITE" id="PS50011"/>
    </source>
</evidence>
<dbReference type="PROSITE" id="PS50816">
    <property type="entry name" value="NAF"/>
    <property type="match status" value="1"/>
</dbReference>
<keyword evidence="6 13" id="KW-0547">Nucleotide-binding</keyword>
<dbReference type="InterPro" id="IPR018451">
    <property type="entry name" value="NAF/FISL_domain"/>
</dbReference>
<comment type="catalytic activity">
    <reaction evidence="11">
        <text>L-seryl-[protein] + ATP = O-phospho-L-seryl-[protein] + ADP + H(+)</text>
        <dbReference type="Rhea" id="RHEA:17989"/>
        <dbReference type="Rhea" id="RHEA-COMP:9863"/>
        <dbReference type="Rhea" id="RHEA-COMP:11604"/>
        <dbReference type="ChEBI" id="CHEBI:15378"/>
        <dbReference type="ChEBI" id="CHEBI:29999"/>
        <dbReference type="ChEBI" id="CHEBI:30616"/>
        <dbReference type="ChEBI" id="CHEBI:83421"/>
        <dbReference type="ChEBI" id="CHEBI:456216"/>
        <dbReference type="EC" id="2.7.11.1"/>
    </reaction>
</comment>
<evidence type="ECO:0000313" key="17">
    <source>
        <dbReference type="Proteomes" id="UP000228380"/>
    </source>
</evidence>
<dbReference type="OrthoDB" id="193931at2759"/>
<dbReference type="AlphaFoldDB" id="A0A8B7C2U0"/>
<keyword evidence="7" id="KW-0418">Kinase</keyword>
<dbReference type="PANTHER" id="PTHR43895">
    <property type="entry name" value="CALCIUM/CALMODULIN-DEPENDENT PROTEIN KINASE KINASE-RELATED"/>
    <property type="match status" value="1"/>
</dbReference>
<comment type="function">
    <text evidence="12">CIPK serine-threonine protein kinases interact with CBL proteins. Binding of a CBL protein to the regulatory NAF domain of CIPK protein lead to the activation of the kinase in a calcium-dependent manner.</text>
</comment>
<feature type="compositionally biased region" description="Pro residues" evidence="14">
    <location>
        <begin position="12"/>
        <end position="22"/>
    </location>
</feature>
<evidence type="ECO:0000256" key="2">
    <source>
        <dbReference type="ARBA" id="ARBA00006234"/>
    </source>
</evidence>
<feature type="region of interest" description="Disordered" evidence="14">
    <location>
        <begin position="63"/>
        <end position="82"/>
    </location>
</feature>
<dbReference type="CDD" id="cd12195">
    <property type="entry name" value="CIPK_C"/>
    <property type="match status" value="1"/>
</dbReference>
<dbReference type="Pfam" id="PF00069">
    <property type="entry name" value="Pkinase"/>
    <property type="match status" value="1"/>
</dbReference>
<dbReference type="Pfam" id="PF03822">
    <property type="entry name" value="NAF"/>
    <property type="match status" value="1"/>
</dbReference>
<evidence type="ECO:0000259" key="16">
    <source>
        <dbReference type="PROSITE" id="PS50816"/>
    </source>
</evidence>
<evidence type="ECO:0000256" key="4">
    <source>
        <dbReference type="ARBA" id="ARBA00022527"/>
    </source>
</evidence>
<dbReference type="Proteomes" id="UP000228380">
    <property type="component" value="Chromosome 1"/>
</dbReference>